<dbReference type="RefSeq" id="WP_066478835.1">
    <property type="nucleotide sequence ID" value="NZ_BCNT01000009.1"/>
</dbReference>
<dbReference type="PANTHER" id="PTHR35152:SF1">
    <property type="entry name" value="DOMAIN SIGNALLING PROTEIN, PUTATIVE (AFU_ORTHOLOGUE AFUA_5G11310)-RELATED"/>
    <property type="match status" value="1"/>
</dbReference>
<evidence type="ECO:0000313" key="3">
    <source>
        <dbReference type="EMBL" id="MFD2756134.1"/>
    </source>
</evidence>
<feature type="transmembrane region" description="Helical" evidence="1">
    <location>
        <begin position="219"/>
        <end position="245"/>
    </location>
</feature>
<keyword evidence="4" id="KW-1185">Reference proteome</keyword>
<keyword evidence="1" id="KW-0812">Transmembrane</keyword>
<feature type="domain" description="MHYT" evidence="2">
    <location>
        <begin position="9"/>
        <end position="200"/>
    </location>
</feature>
<dbReference type="EMBL" id="JBHUMV010000009">
    <property type="protein sequence ID" value="MFD2756134.1"/>
    <property type="molecule type" value="Genomic_DNA"/>
</dbReference>
<dbReference type="Pfam" id="PF03707">
    <property type="entry name" value="MHYT"/>
    <property type="match status" value="2"/>
</dbReference>
<proteinExistence type="predicted"/>
<keyword evidence="1" id="KW-0472">Membrane</keyword>
<evidence type="ECO:0000313" key="4">
    <source>
        <dbReference type="Proteomes" id="UP001597463"/>
    </source>
</evidence>
<dbReference type="Proteomes" id="UP001597463">
    <property type="component" value="Unassembled WGS sequence"/>
</dbReference>
<keyword evidence="1" id="KW-1133">Transmembrane helix</keyword>
<organism evidence="3 4">
    <name type="scientific">Comamonas terrae</name>
    <dbReference type="NCBI Taxonomy" id="673548"/>
    <lineage>
        <taxon>Bacteria</taxon>
        <taxon>Pseudomonadati</taxon>
        <taxon>Pseudomonadota</taxon>
        <taxon>Betaproteobacteria</taxon>
        <taxon>Burkholderiales</taxon>
        <taxon>Comamonadaceae</taxon>
        <taxon>Comamonas</taxon>
    </lineage>
</organism>
<feature type="transmembrane region" description="Helical" evidence="1">
    <location>
        <begin position="113"/>
        <end position="133"/>
    </location>
</feature>
<feature type="transmembrane region" description="Helical" evidence="1">
    <location>
        <begin position="80"/>
        <end position="101"/>
    </location>
</feature>
<reference evidence="4" key="1">
    <citation type="journal article" date="2019" name="Int. J. Syst. Evol. Microbiol.">
        <title>The Global Catalogue of Microorganisms (GCM) 10K type strain sequencing project: providing services to taxonomists for standard genome sequencing and annotation.</title>
        <authorList>
            <consortium name="The Broad Institute Genomics Platform"/>
            <consortium name="The Broad Institute Genome Sequencing Center for Infectious Disease"/>
            <person name="Wu L."/>
            <person name="Ma J."/>
        </authorList>
    </citation>
    <scope>NUCLEOTIDE SEQUENCE [LARGE SCALE GENOMIC DNA]</scope>
    <source>
        <strain evidence="4">TISTR 1906</strain>
    </source>
</reference>
<dbReference type="PROSITE" id="PS50924">
    <property type="entry name" value="MHYT"/>
    <property type="match status" value="1"/>
</dbReference>
<dbReference type="InterPro" id="IPR005330">
    <property type="entry name" value="MHYT_dom"/>
</dbReference>
<evidence type="ECO:0000259" key="2">
    <source>
        <dbReference type="PROSITE" id="PS50924"/>
    </source>
</evidence>
<feature type="transmembrane region" description="Helical" evidence="1">
    <location>
        <begin position="145"/>
        <end position="167"/>
    </location>
</feature>
<feature type="transmembrane region" description="Helical" evidence="1">
    <location>
        <begin position="15"/>
        <end position="33"/>
    </location>
</feature>
<name>A0ABW5URY9_9BURK</name>
<feature type="transmembrane region" description="Helical" evidence="1">
    <location>
        <begin position="45"/>
        <end position="68"/>
    </location>
</feature>
<sequence length="263" mass="28364">MDVVIKTSYNMELVVLSYAISMIGAFIALVSAQRLTADTRDRQSYLINLGSAGIALGGIGVWSMHFIAMLAVRMDMGLGYSLWETCISLIAAICISAFAFHIVARDPHNIRRLLTAGMMLGMGAVVMHYLGMYGMRFGGYFQWDYGRIGLSVLIALVAATAALWLAFHTSQLSVRLLAAAIMAIAVCAMHYTGMSAAEFICTTENRRAIPSGPDIVSTLGLPMVVITLALGMSLALLLDLALTSFQSHAQGTRRKDFAVSQLP</sequence>
<feature type="transmembrane region" description="Helical" evidence="1">
    <location>
        <begin position="174"/>
        <end position="192"/>
    </location>
</feature>
<comment type="caution">
    <text evidence="3">The sequence shown here is derived from an EMBL/GenBank/DDBJ whole genome shotgun (WGS) entry which is preliminary data.</text>
</comment>
<evidence type="ECO:0000256" key="1">
    <source>
        <dbReference type="PROSITE-ProRule" id="PRU00244"/>
    </source>
</evidence>
<dbReference type="PANTHER" id="PTHR35152">
    <property type="entry name" value="DOMAIN SIGNALLING PROTEIN, PUTATIVE (AFU_ORTHOLOGUE AFUA_5G11310)-RELATED"/>
    <property type="match status" value="1"/>
</dbReference>
<accession>A0ABW5URY9</accession>
<protein>
    <submittedName>
        <fullName evidence="3">MHYT domain-containing protein</fullName>
    </submittedName>
</protein>
<gene>
    <name evidence="3" type="ORF">ACFSW6_18850</name>
</gene>